<evidence type="ECO:0000313" key="2">
    <source>
        <dbReference type="Proteomes" id="UP000015104"/>
    </source>
</evidence>
<name>T1L0G8_TETUR</name>
<protein>
    <submittedName>
        <fullName evidence="1">Uncharacterized protein</fullName>
    </submittedName>
</protein>
<dbReference type="EnsemblMetazoa" id="tetur30g00630.1">
    <property type="protein sequence ID" value="tetur30g00630.1"/>
    <property type="gene ID" value="tetur30g00630"/>
</dbReference>
<evidence type="ECO:0000313" key="1">
    <source>
        <dbReference type="EnsemblMetazoa" id="tetur30g00630.1"/>
    </source>
</evidence>
<dbReference type="Proteomes" id="UP000015104">
    <property type="component" value="Unassembled WGS sequence"/>
</dbReference>
<dbReference type="EMBL" id="CAEY01000864">
    <property type="status" value="NOT_ANNOTATED_CDS"/>
    <property type="molecule type" value="Genomic_DNA"/>
</dbReference>
<reference evidence="2" key="1">
    <citation type="submission" date="2011-08" db="EMBL/GenBank/DDBJ databases">
        <authorList>
            <person name="Rombauts S."/>
        </authorList>
    </citation>
    <scope>NUCLEOTIDE SEQUENCE</scope>
    <source>
        <strain evidence="2">London</strain>
    </source>
</reference>
<keyword evidence="2" id="KW-1185">Reference proteome</keyword>
<dbReference type="HOGENOM" id="CLU_3423485_0_0_1"/>
<sequence>MAQGQQRLKQVDNCRQMCCKHGT</sequence>
<organism evidence="1 2">
    <name type="scientific">Tetranychus urticae</name>
    <name type="common">Two-spotted spider mite</name>
    <dbReference type="NCBI Taxonomy" id="32264"/>
    <lineage>
        <taxon>Eukaryota</taxon>
        <taxon>Metazoa</taxon>
        <taxon>Ecdysozoa</taxon>
        <taxon>Arthropoda</taxon>
        <taxon>Chelicerata</taxon>
        <taxon>Arachnida</taxon>
        <taxon>Acari</taxon>
        <taxon>Acariformes</taxon>
        <taxon>Trombidiformes</taxon>
        <taxon>Prostigmata</taxon>
        <taxon>Eleutherengona</taxon>
        <taxon>Raphignathae</taxon>
        <taxon>Tetranychoidea</taxon>
        <taxon>Tetranychidae</taxon>
        <taxon>Tetranychus</taxon>
    </lineage>
</organism>
<dbReference type="AlphaFoldDB" id="T1L0G8"/>
<proteinExistence type="predicted"/>
<reference evidence="1" key="2">
    <citation type="submission" date="2015-06" db="UniProtKB">
        <authorList>
            <consortium name="EnsemblMetazoa"/>
        </authorList>
    </citation>
    <scope>IDENTIFICATION</scope>
</reference>
<accession>T1L0G8</accession>